<evidence type="ECO:0000256" key="1">
    <source>
        <dbReference type="ARBA" id="ARBA00023015"/>
    </source>
</evidence>
<dbReference type="RefSeq" id="WP_345372152.1">
    <property type="nucleotide sequence ID" value="NZ_BAABLM010000001.1"/>
</dbReference>
<protein>
    <recommendedName>
        <fullName evidence="6">HTH tetR-type domain-containing protein</fullName>
    </recommendedName>
</protein>
<keyword evidence="3" id="KW-0804">Transcription</keyword>
<evidence type="ECO:0000256" key="2">
    <source>
        <dbReference type="ARBA" id="ARBA00023125"/>
    </source>
</evidence>
<comment type="caution">
    <text evidence="7">The sequence shown here is derived from an EMBL/GenBank/DDBJ whole genome shotgun (WGS) entry which is preliminary data.</text>
</comment>
<gene>
    <name evidence="7" type="ORF">GCM10025780_01960</name>
</gene>
<accession>A0ABP8VJX4</accession>
<dbReference type="Gene3D" id="1.10.357.10">
    <property type="entry name" value="Tetracycline Repressor, domain 2"/>
    <property type="match status" value="1"/>
</dbReference>
<keyword evidence="8" id="KW-1185">Reference proteome</keyword>
<dbReference type="EMBL" id="BAABLM010000001">
    <property type="protein sequence ID" value="GAA4664611.1"/>
    <property type="molecule type" value="Genomic_DNA"/>
</dbReference>
<dbReference type="PANTHER" id="PTHR30055">
    <property type="entry name" value="HTH-TYPE TRANSCRIPTIONAL REGULATOR RUTR"/>
    <property type="match status" value="1"/>
</dbReference>
<name>A0ABP8VJX4_9MICO</name>
<dbReference type="InterPro" id="IPR009057">
    <property type="entry name" value="Homeodomain-like_sf"/>
</dbReference>
<feature type="region of interest" description="Disordered" evidence="5">
    <location>
        <begin position="1"/>
        <end position="25"/>
    </location>
</feature>
<organism evidence="7 8">
    <name type="scientific">Frondihabitans cladoniiphilus</name>
    <dbReference type="NCBI Taxonomy" id="715785"/>
    <lineage>
        <taxon>Bacteria</taxon>
        <taxon>Bacillati</taxon>
        <taxon>Actinomycetota</taxon>
        <taxon>Actinomycetes</taxon>
        <taxon>Micrococcales</taxon>
        <taxon>Microbacteriaceae</taxon>
        <taxon>Frondihabitans</taxon>
    </lineage>
</organism>
<evidence type="ECO:0000256" key="5">
    <source>
        <dbReference type="SAM" id="MobiDB-lite"/>
    </source>
</evidence>
<proteinExistence type="predicted"/>
<dbReference type="InterPro" id="IPR001647">
    <property type="entry name" value="HTH_TetR"/>
</dbReference>
<reference evidence="8" key="1">
    <citation type="journal article" date="2019" name="Int. J. Syst. Evol. Microbiol.">
        <title>The Global Catalogue of Microorganisms (GCM) 10K type strain sequencing project: providing services to taxonomists for standard genome sequencing and annotation.</title>
        <authorList>
            <consortium name="The Broad Institute Genomics Platform"/>
            <consortium name="The Broad Institute Genome Sequencing Center for Infectious Disease"/>
            <person name="Wu L."/>
            <person name="Ma J."/>
        </authorList>
    </citation>
    <scope>NUCLEOTIDE SEQUENCE [LARGE SCALE GENOMIC DNA]</scope>
    <source>
        <strain evidence="8">JCM 18956</strain>
    </source>
</reference>
<feature type="DNA-binding region" description="H-T-H motif" evidence="4">
    <location>
        <begin position="49"/>
        <end position="68"/>
    </location>
</feature>
<dbReference type="Pfam" id="PF00440">
    <property type="entry name" value="TetR_N"/>
    <property type="match status" value="1"/>
</dbReference>
<dbReference type="PANTHER" id="PTHR30055:SF238">
    <property type="entry name" value="MYCOFACTOCIN BIOSYNTHESIS TRANSCRIPTIONAL REGULATOR MFTR-RELATED"/>
    <property type="match status" value="1"/>
</dbReference>
<evidence type="ECO:0000256" key="3">
    <source>
        <dbReference type="ARBA" id="ARBA00023163"/>
    </source>
</evidence>
<dbReference type="PROSITE" id="PS50977">
    <property type="entry name" value="HTH_TETR_2"/>
    <property type="match status" value="1"/>
</dbReference>
<evidence type="ECO:0000256" key="4">
    <source>
        <dbReference type="PROSITE-ProRule" id="PRU00335"/>
    </source>
</evidence>
<sequence>MTLSIHDAAVESASSEDSTLRERKKRRTRQAIHEVALRLVAEHGLAGVTIEAICAEADVSQRTFFNYYRSKSAAAVGLAGLHIGEDRQAQFLTGAKLDLIDDLCVLVAGALDAPIDRRAVRELVALRPELAPAFMHGMAELHQELVALAQQRADARTARLAVTLVMTSLGESVHLEKGGEDPDAPLAERLRSTVAAVAAMAQEYGRA</sequence>
<feature type="domain" description="HTH tetR-type" evidence="6">
    <location>
        <begin position="26"/>
        <end position="86"/>
    </location>
</feature>
<evidence type="ECO:0000259" key="6">
    <source>
        <dbReference type="PROSITE" id="PS50977"/>
    </source>
</evidence>
<evidence type="ECO:0000313" key="8">
    <source>
        <dbReference type="Proteomes" id="UP001501295"/>
    </source>
</evidence>
<dbReference type="InterPro" id="IPR050109">
    <property type="entry name" value="HTH-type_TetR-like_transc_reg"/>
</dbReference>
<dbReference type="Proteomes" id="UP001501295">
    <property type="component" value="Unassembled WGS sequence"/>
</dbReference>
<keyword evidence="1" id="KW-0805">Transcription regulation</keyword>
<keyword evidence="2 4" id="KW-0238">DNA-binding</keyword>
<dbReference type="SUPFAM" id="SSF46689">
    <property type="entry name" value="Homeodomain-like"/>
    <property type="match status" value="1"/>
</dbReference>
<evidence type="ECO:0000313" key="7">
    <source>
        <dbReference type="EMBL" id="GAA4664611.1"/>
    </source>
</evidence>